<dbReference type="Pfam" id="PF04555">
    <property type="entry name" value="XhoI"/>
    <property type="match status" value="1"/>
</dbReference>
<dbReference type="AlphaFoldDB" id="A0AAW5VVI0"/>
<accession>A0AAW5VVI0</accession>
<dbReference type="GO" id="GO:0003677">
    <property type="term" value="F:DNA binding"/>
    <property type="evidence" value="ECO:0007669"/>
    <property type="project" value="UniProtKB-UniRule"/>
</dbReference>
<reference evidence="2" key="1">
    <citation type="submission" date="2022-11" db="EMBL/GenBank/DDBJ databases">
        <title>Biodiversity and phylogenetic relationships of bacteria.</title>
        <authorList>
            <person name="Machado R.A.R."/>
            <person name="Bhat A."/>
            <person name="Loulou A."/>
            <person name="Kallel S."/>
        </authorList>
    </citation>
    <scope>NUCLEOTIDE SEQUENCE</scope>
    <source>
        <strain evidence="2">DSM 16503</strain>
    </source>
</reference>
<proteinExistence type="inferred from homology"/>
<comment type="catalytic activity">
    <reaction evidence="1">
        <text>Endonucleolytic cleavage of DNA to give specific double-stranded fragments with terminal 5'-phosphates.</text>
        <dbReference type="EC" id="3.1.21.4"/>
    </reaction>
</comment>
<organism evidence="2 3">
    <name type="scientific">Alcaligenes phenolicus</name>
    <dbReference type="NCBI Taxonomy" id="232846"/>
    <lineage>
        <taxon>Bacteria</taxon>
        <taxon>Pseudomonadati</taxon>
        <taxon>Pseudomonadota</taxon>
        <taxon>Betaproteobacteria</taxon>
        <taxon>Burkholderiales</taxon>
        <taxon>Alcaligenaceae</taxon>
        <taxon>Alcaligenes</taxon>
    </lineage>
</organism>
<dbReference type="EMBL" id="JAPKNB010000002">
    <property type="protein sequence ID" value="MCX5564300.1"/>
    <property type="molecule type" value="Genomic_DNA"/>
</dbReference>
<gene>
    <name evidence="2" type="ORF">OSH02_02925</name>
</gene>
<keyword evidence="1" id="KW-0680">Restriction system</keyword>
<comment type="function">
    <text evidence="1">A P subtype restriction enzyme that recognizes the double-stranded sequence 5'-CTCGAG-3' and cleaves after C-1.</text>
</comment>
<sequence>MALDLVNYEQKAREAVKAFWGNREAARQKQIESGNADQGERAGVTAGKNMDGFLALILDVIRANGLSHAEIYQNRAMLTLPGYFRPTKLWDLLVLYKGELIAAIELKSQVGPSFGNNFNNRTEEAIGTAHDLWTAFREEAFGKQPRPFVGWLMMVEDAPGSRKPVRDASPHFPVFEEFKGASYLKRYDLLCQRLVQEQLYTTAAVLTAERSALDTGEFTELSSMTSLKTFVAALAGHVAAEAARLGE</sequence>
<keyword evidence="1" id="KW-0540">Nuclease</keyword>
<dbReference type="EC" id="3.1.21.4" evidence="1"/>
<dbReference type="Proteomes" id="UP001208074">
    <property type="component" value="Unassembled WGS sequence"/>
</dbReference>
<keyword evidence="1 2" id="KW-0255">Endonuclease</keyword>
<comment type="similarity">
    <text evidence="1">Belongs to the XhoI type II restriction endonuclease family.</text>
</comment>
<name>A0AAW5VVI0_9BURK</name>
<dbReference type="GO" id="GO:0009307">
    <property type="term" value="P:DNA restriction-modification system"/>
    <property type="evidence" value="ECO:0007669"/>
    <property type="project" value="UniProtKB-UniRule"/>
</dbReference>
<dbReference type="PIRSF" id="PIRSF000994">
    <property type="entry name" value="Restrict_endonuc_II_XhoI"/>
    <property type="match status" value="1"/>
</dbReference>
<dbReference type="GO" id="GO:0009036">
    <property type="term" value="F:type II site-specific deoxyribonuclease activity"/>
    <property type="evidence" value="ECO:0007669"/>
    <property type="project" value="UniProtKB-UniRule"/>
</dbReference>
<comment type="caution">
    <text evidence="2">The sequence shown here is derived from an EMBL/GenBank/DDBJ whole genome shotgun (WGS) entry which is preliminary data.</text>
</comment>
<dbReference type="InterPro" id="IPR007636">
    <property type="entry name" value="Restrct_endonuc_II_XhoI"/>
</dbReference>
<evidence type="ECO:0000256" key="1">
    <source>
        <dbReference type="PIRNR" id="PIRNR000994"/>
    </source>
</evidence>
<evidence type="ECO:0000313" key="3">
    <source>
        <dbReference type="Proteomes" id="UP001208074"/>
    </source>
</evidence>
<evidence type="ECO:0000313" key="2">
    <source>
        <dbReference type="EMBL" id="MCX5564300.1"/>
    </source>
</evidence>
<protein>
    <recommendedName>
        <fullName evidence="1">Type-2 restriction enzyme</fullName>
        <ecNumber evidence="1">3.1.21.4</ecNumber>
    </recommendedName>
</protein>
<dbReference type="RefSeq" id="WP_026483164.1">
    <property type="nucleotide sequence ID" value="NZ_JAPKNB010000002.1"/>
</dbReference>
<keyword evidence="1" id="KW-0378">Hydrolase</keyword>